<reference evidence="3 4" key="1">
    <citation type="submission" date="2016-10" db="EMBL/GenBank/DDBJ databases">
        <title>Rodentibacter gen. nov. and new species.</title>
        <authorList>
            <person name="Christensen H."/>
        </authorList>
    </citation>
    <scope>NUCLEOTIDE SEQUENCE [LARGE SCALE GENOMIC DNA]</scope>
    <source>
        <strain evidence="1 3">H1983213011</strain>
        <strain evidence="2 4">H1987082031</strain>
    </source>
</reference>
<accession>A0A1V3J5Q6</accession>
<name>A0A1V3IV91_9PAST</name>
<dbReference type="AlphaFoldDB" id="A0A1V3IV91"/>
<dbReference type="EMBL" id="MLHK01000024">
    <property type="protein sequence ID" value="OOF45857.1"/>
    <property type="molecule type" value="Genomic_DNA"/>
</dbReference>
<dbReference type="Proteomes" id="UP000189161">
    <property type="component" value="Unassembled WGS sequence"/>
</dbReference>
<organism evidence="1 3">
    <name type="scientific">Rodentibacter trehalosifermentans</name>
    <dbReference type="NCBI Taxonomy" id="1908263"/>
    <lineage>
        <taxon>Bacteria</taxon>
        <taxon>Pseudomonadati</taxon>
        <taxon>Pseudomonadota</taxon>
        <taxon>Gammaproteobacteria</taxon>
        <taxon>Pasteurellales</taxon>
        <taxon>Pasteurellaceae</taxon>
        <taxon>Rodentibacter</taxon>
    </lineage>
</organism>
<evidence type="ECO:0000313" key="3">
    <source>
        <dbReference type="Proteomes" id="UP000188728"/>
    </source>
</evidence>
<protein>
    <submittedName>
        <fullName evidence="1">Uncharacterized protein</fullName>
    </submittedName>
</protein>
<accession>A0A1V3IV91</accession>
<evidence type="ECO:0000313" key="1">
    <source>
        <dbReference type="EMBL" id="OOF45857.1"/>
    </source>
</evidence>
<comment type="caution">
    <text evidence="1">The sequence shown here is derived from an EMBL/GenBank/DDBJ whole genome shotgun (WGS) entry which is preliminary data.</text>
</comment>
<gene>
    <name evidence="1" type="ORF">BKK51_04745</name>
    <name evidence="2" type="ORF">BKK52_02155</name>
</gene>
<evidence type="ECO:0000313" key="2">
    <source>
        <dbReference type="EMBL" id="OOF50225.1"/>
    </source>
</evidence>
<evidence type="ECO:0000313" key="4">
    <source>
        <dbReference type="Proteomes" id="UP000189161"/>
    </source>
</evidence>
<proteinExistence type="predicted"/>
<keyword evidence="4" id="KW-1185">Reference proteome</keyword>
<dbReference type="Proteomes" id="UP000188728">
    <property type="component" value="Unassembled WGS sequence"/>
</dbReference>
<sequence length="63" mass="7602">MGFYDRTLGQFLKKRADYSRFWAYAKDENKTEQKKVNLLWICNDLQTGNRVYNSRTFIKDCVL</sequence>
<dbReference type="EMBL" id="MLHL01000009">
    <property type="protein sequence ID" value="OOF50225.1"/>
    <property type="molecule type" value="Genomic_DNA"/>
</dbReference>